<gene>
    <name evidence="3" type="ORF">GPX89_08730</name>
</gene>
<proteinExistence type="predicted"/>
<evidence type="ECO:0000256" key="1">
    <source>
        <dbReference type="ARBA" id="ARBA00022676"/>
    </source>
</evidence>
<evidence type="ECO:0000313" key="3">
    <source>
        <dbReference type="EMBL" id="MVU77330.1"/>
    </source>
</evidence>
<organism evidence="3 4">
    <name type="scientific">Nocardia terrae</name>
    <dbReference type="NCBI Taxonomy" id="2675851"/>
    <lineage>
        <taxon>Bacteria</taxon>
        <taxon>Bacillati</taxon>
        <taxon>Actinomycetota</taxon>
        <taxon>Actinomycetes</taxon>
        <taxon>Mycobacteriales</taxon>
        <taxon>Nocardiaceae</taxon>
        <taxon>Nocardia</taxon>
    </lineage>
</organism>
<name>A0A7K1USL8_9NOCA</name>
<dbReference type="CDD" id="cd06533">
    <property type="entry name" value="Glyco_transf_WecG_TagA"/>
    <property type="match status" value="1"/>
</dbReference>
<keyword evidence="1" id="KW-0328">Glycosyltransferase</keyword>
<dbReference type="PANTHER" id="PTHR34136">
    <property type="match status" value="1"/>
</dbReference>
<evidence type="ECO:0000256" key="2">
    <source>
        <dbReference type="ARBA" id="ARBA00022679"/>
    </source>
</evidence>
<comment type="caution">
    <text evidence="3">The sequence shown here is derived from an EMBL/GenBank/DDBJ whole genome shotgun (WGS) entry which is preliminary data.</text>
</comment>
<dbReference type="EMBL" id="WRPP01000001">
    <property type="protein sequence ID" value="MVU77330.1"/>
    <property type="molecule type" value="Genomic_DNA"/>
</dbReference>
<dbReference type="Pfam" id="PF03808">
    <property type="entry name" value="Glyco_tran_WecG"/>
    <property type="match status" value="1"/>
</dbReference>
<dbReference type="NCBIfam" id="TIGR00696">
    <property type="entry name" value="wecG_tagA_cpsF"/>
    <property type="match status" value="1"/>
</dbReference>
<keyword evidence="4" id="KW-1185">Reference proteome</keyword>
<keyword evidence="2 3" id="KW-0808">Transferase</keyword>
<accession>A0A7K1USL8</accession>
<sequence>MSCDIHSRIAGEGPAVPLHERHSDRVRGREYGVRSRAGSIYSLSYGQAEISWKAIGQMNECSPPWPRMLVGHVPVDLLDRDAALELVFTALSDSDPIAVVSANLDHIHHFADDAAWDERTAVGAPAGGLRWLTLLDGMPLVRTANARSGREWPKLSGSDLITPILEHAAEARARVAFLGGTAETHELLLPALAEQFPRLEVAGTWAPERAELTDRVASEAIAAQIKAAEADILVVGLGKPRQERWIAEYGTQTGAKALLAFGAVVDFLACRIARVPERVSNAGGEWAWRLMLEPRRLARRYLVQGPPALVRLKRSAVVLEAAPASA</sequence>
<reference evidence="3 4" key="1">
    <citation type="submission" date="2019-12" db="EMBL/GenBank/DDBJ databases">
        <title>Nocardia sp. nov. ET3-3 isolated from soil.</title>
        <authorList>
            <person name="Kanchanasin P."/>
            <person name="Tanasupawat S."/>
            <person name="Yuki M."/>
            <person name="Kudo T."/>
        </authorList>
    </citation>
    <scope>NUCLEOTIDE SEQUENCE [LARGE SCALE GENOMIC DNA]</scope>
    <source>
        <strain evidence="3 4">ET3-3</strain>
    </source>
</reference>
<protein>
    <submittedName>
        <fullName evidence="3">WecB/TagA/CpsF family glycosyltransferase</fullName>
    </submittedName>
</protein>
<dbReference type="PANTHER" id="PTHR34136:SF1">
    <property type="entry name" value="UDP-N-ACETYL-D-MANNOSAMINURONIC ACID TRANSFERASE"/>
    <property type="match status" value="1"/>
</dbReference>
<dbReference type="AlphaFoldDB" id="A0A7K1USL8"/>
<dbReference type="Proteomes" id="UP000466794">
    <property type="component" value="Unassembled WGS sequence"/>
</dbReference>
<dbReference type="GO" id="GO:0016758">
    <property type="term" value="F:hexosyltransferase activity"/>
    <property type="evidence" value="ECO:0007669"/>
    <property type="project" value="TreeGrafter"/>
</dbReference>
<dbReference type="InterPro" id="IPR004629">
    <property type="entry name" value="WecG_TagA_CpsF"/>
</dbReference>
<evidence type="ECO:0000313" key="4">
    <source>
        <dbReference type="Proteomes" id="UP000466794"/>
    </source>
</evidence>